<evidence type="ECO:0000313" key="3">
    <source>
        <dbReference type="EMBL" id="SFQ18164.1"/>
    </source>
</evidence>
<keyword evidence="1" id="KW-0472">Membrane</keyword>
<dbReference type="STRING" id="1079859.SAMN04515674_111153"/>
<dbReference type="Proteomes" id="UP000199306">
    <property type="component" value="Unassembled WGS sequence"/>
</dbReference>
<dbReference type="PANTHER" id="PTHR22911:SF137">
    <property type="entry name" value="SOLUTE CARRIER FAMILY 35 MEMBER G2-RELATED"/>
    <property type="match status" value="1"/>
</dbReference>
<feature type="transmembrane region" description="Helical" evidence="1">
    <location>
        <begin position="92"/>
        <end position="115"/>
    </location>
</feature>
<reference evidence="3 4" key="1">
    <citation type="submission" date="2016-10" db="EMBL/GenBank/DDBJ databases">
        <authorList>
            <person name="de Groot N.N."/>
        </authorList>
    </citation>
    <scope>NUCLEOTIDE SEQUENCE [LARGE SCALE GENOMIC DNA]</scope>
    <source>
        <strain evidence="4">E92,LMG 26720,CCM 7988</strain>
    </source>
</reference>
<protein>
    <submittedName>
        <fullName evidence="3">Transporter family protein</fullName>
    </submittedName>
</protein>
<dbReference type="OrthoDB" id="9806718at2"/>
<accession>A0A1I5WEF3</accession>
<gene>
    <name evidence="3" type="ORF">SAMN04515674_111153</name>
</gene>
<dbReference type="AlphaFoldDB" id="A0A1I5WEF3"/>
<dbReference type="Gene3D" id="1.10.3730.20">
    <property type="match status" value="1"/>
</dbReference>
<dbReference type="PANTHER" id="PTHR22911">
    <property type="entry name" value="ACYL-MALONYL CONDENSING ENZYME-RELATED"/>
    <property type="match status" value="1"/>
</dbReference>
<feature type="transmembrane region" description="Helical" evidence="1">
    <location>
        <begin position="6"/>
        <end position="26"/>
    </location>
</feature>
<dbReference type="EMBL" id="FOXH01000011">
    <property type="protein sequence ID" value="SFQ18164.1"/>
    <property type="molecule type" value="Genomic_DNA"/>
</dbReference>
<dbReference type="InterPro" id="IPR000620">
    <property type="entry name" value="EamA_dom"/>
</dbReference>
<feature type="domain" description="EamA" evidence="2">
    <location>
        <begin position="4"/>
        <end position="138"/>
    </location>
</feature>
<organism evidence="3 4">
    <name type="scientific">Pseudarcicella hirudinis</name>
    <dbReference type="NCBI Taxonomy" id="1079859"/>
    <lineage>
        <taxon>Bacteria</taxon>
        <taxon>Pseudomonadati</taxon>
        <taxon>Bacteroidota</taxon>
        <taxon>Cytophagia</taxon>
        <taxon>Cytophagales</taxon>
        <taxon>Flectobacillaceae</taxon>
        <taxon>Pseudarcicella</taxon>
    </lineage>
</organism>
<evidence type="ECO:0000259" key="2">
    <source>
        <dbReference type="Pfam" id="PF00892"/>
    </source>
</evidence>
<dbReference type="RefSeq" id="WP_092018531.1">
    <property type="nucleotide sequence ID" value="NZ_FOXH01000011.1"/>
</dbReference>
<sequence length="140" mass="15445">MPQWLIYALLSTLFAGLTSVLAKFGISKINSDFGLAIRTSVVFLLVWLNTISWHGLKDFANLTPKSVLFLALSGVTTSLSWIFYYRAMKMGTVSYVAAIDKGSILITILLSFTLLKEPLTPKLLIGAGFILIGMIVLIWK</sequence>
<name>A0A1I5WEF3_9BACT</name>
<evidence type="ECO:0000256" key="1">
    <source>
        <dbReference type="SAM" id="Phobius"/>
    </source>
</evidence>
<feature type="transmembrane region" description="Helical" evidence="1">
    <location>
        <begin position="67"/>
        <end position="85"/>
    </location>
</feature>
<dbReference type="SUPFAM" id="SSF103481">
    <property type="entry name" value="Multidrug resistance efflux transporter EmrE"/>
    <property type="match status" value="1"/>
</dbReference>
<evidence type="ECO:0000313" key="4">
    <source>
        <dbReference type="Proteomes" id="UP000199306"/>
    </source>
</evidence>
<dbReference type="Pfam" id="PF00892">
    <property type="entry name" value="EamA"/>
    <property type="match status" value="1"/>
</dbReference>
<proteinExistence type="predicted"/>
<keyword evidence="4" id="KW-1185">Reference proteome</keyword>
<feature type="transmembrane region" description="Helical" evidence="1">
    <location>
        <begin position="121"/>
        <end position="139"/>
    </location>
</feature>
<keyword evidence="1" id="KW-1133">Transmembrane helix</keyword>
<dbReference type="GO" id="GO:0016020">
    <property type="term" value="C:membrane"/>
    <property type="evidence" value="ECO:0007669"/>
    <property type="project" value="InterPro"/>
</dbReference>
<feature type="transmembrane region" description="Helical" evidence="1">
    <location>
        <begin position="33"/>
        <end position="55"/>
    </location>
</feature>
<keyword evidence="1" id="KW-0812">Transmembrane</keyword>
<dbReference type="InterPro" id="IPR037185">
    <property type="entry name" value="EmrE-like"/>
</dbReference>